<evidence type="ECO:0000313" key="1">
    <source>
        <dbReference type="EMBL" id="AIR11724.1"/>
    </source>
</evidence>
<evidence type="ECO:0000313" key="2">
    <source>
        <dbReference type="Proteomes" id="UP000029488"/>
    </source>
</evidence>
<dbReference type="AlphaFoldDB" id="A0A089QF86"/>
<protein>
    <submittedName>
        <fullName evidence="1">Uncharacterized protein</fullName>
    </submittedName>
</protein>
<geneLocation type="plasmid" evidence="1 2">
    <name>pMP1046B</name>
</geneLocation>
<sequence>MADLLESVVLPMQCETNERKAICVCLSSLDVDVNIRYVPIGITDIHQQKVSNFVVTIVDTVKPSDCNFGEFVDGCCM</sequence>
<accession>A0A089QF86</accession>
<keyword evidence="1" id="KW-0614">Plasmid</keyword>
<dbReference type="EMBL" id="CP007648">
    <property type="protein sequence ID" value="AIR11724.1"/>
    <property type="molecule type" value="Genomic_DNA"/>
</dbReference>
<dbReference type="KEGG" id="lsj:LSJ_3108"/>
<name>A0A089QF86_9LACO</name>
<gene>
    <name evidence="1" type="ORF">LSJ_3108</name>
</gene>
<organism evidence="1 2">
    <name type="scientific">Ligilactobacillus salivarius</name>
    <dbReference type="NCBI Taxonomy" id="1624"/>
    <lineage>
        <taxon>Bacteria</taxon>
        <taxon>Bacillati</taxon>
        <taxon>Bacillota</taxon>
        <taxon>Bacilli</taxon>
        <taxon>Lactobacillales</taxon>
        <taxon>Lactobacillaceae</taxon>
        <taxon>Ligilactobacillus</taxon>
    </lineage>
</organism>
<reference evidence="1 2" key="1">
    <citation type="journal article" date="2014" name="BMC Genomics">
        <title>Unusual genome complexity in Lactobacillus salivarius JCM1046.</title>
        <authorList>
            <person name="Raftis E.J."/>
            <person name="Forde B.M."/>
            <person name="Claesson M.J."/>
            <person name="O'Toole P.W."/>
        </authorList>
    </citation>
    <scope>NUCLEOTIDE SEQUENCE [LARGE SCALE GENOMIC DNA]</scope>
    <source>
        <strain evidence="1 2">JCM1046</strain>
        <plasmid evidence="1 2">pMP1046B</plasmid>
    </source>
</reference>
<proteinExistence type="predicted"/>
<dbReference type="Proteomes" id="UP000029488">
    <property type="component" value="Plasmid pMP1046B"/>
</dbReference>